<comment type="caution">
    <text evidence="3">The sequence shown here is derived from an EMBL/GenBank/DDBJ whole genome shotgun (WGS) entry which is preliminary data.</text>
</comment>
<feature type="region of interest" description="Disordered" evidence="1">
    <location>
        <begin position="218"/>
        <end position="248"/>
    </location>
</feature>
<keyword evidence="2" id="KW-0732">Signal</keyword>
<evidence type="ECO:0000256" key="1">
    <source>
        <dbReference type="SAM" id="MobiDB-lite"/>
    </source>
</evidence>
<reference evidence="3 4" key="1">
    <citation type="submission" date="2023-01" db="EMBL/GenBank/DDBJ databases">
        <title>Analysis of 21 Apiospora genomes using comparative genomics revels a genus with tremendous synthesis potential of carbohydrate active enzymes and secondary metabolites.</title>
        <authorList>
            <person name="Sorensen T."/>
        </authorList>
    </citation>
    <scope>NUCLEOTIDE SEQUENCE [LARGE SCALE GENOMIC DNA]</scope>
    <source>
        <strain evidence="3 4">CBS 20057</strain>
    </source>
</reference>
<evidence type="ECO:0000256" key="2">
    <source>
        <dbReference type="SAM" id="SignalP"/>
    </source>
</evidence>
<keyword evidence="4" id="KW-1185">Reference proteome</keyword>
<organism evidence="3 4">
    <name type="scientific">Apiospora marii</name>
    <dbReference type="NCBI Taxonomy" id="335849"/>
    <lineage>
        <taxon>Eukaryota</taxon>
        <taxon>Fungi</taxon>
        <taxon>Dikarya</taxon>
        <taxon>Ascomycota</taxon>
        <taxon>Pezizomycotina</taxon>
        <taxon>Sordariomycetes</taxon>
        <taxon>Xylariomycetidae</taxon>
        <taxon>Amphisphaeriales</taxon>
        <taxon>Apiosporaceae</taxon>
        <taxon>Apiospora</taxon>
    </lineage>
</organism>
<feature type="signal peptide" evidence="2">
    <location>
        <begin position="1"/>
        <end position="21"/>
    </location>
</feature>
<protein>
    <submittedName>
        <fullName evidence="3">Uncharacterized protein</fullName>
    </submittedName>
</protein>
<accession>A0ABR1R255</accession>
<sequence>MYLSLALATVAVAIFARGVHGDTTGIQGRDFDFSVVYPSGLTFSTSKPPGEVISLRDVLYDVPEITFADPASLAPASDNDAPQYLSFLEISFVPANGTASPSSDGRLVDSRKGWRRPDEVESGEVRNASLHVWRQTPELVEYLFGAGNTVRWPLFFQVASIWSHSTSKVDYDFELANIDFKVRNETGRARCDVDDQGASIVGATKTACATTVAPTSIGPSGVRTGTAGEPTAGSGTGSAESPGASTPSIASSRAALPATWLAVCLTLVLSMVYL</sequence>
<proteinExistence type="predicted"/>
<gene>
    <name evidence="3" type="ORF">PG991_015366</name>
</gene>
<dbReference type="EMBL" id="JAQQWI010000022">
    <property type="protein sequence ID" value="KAK7995899.1"/>
    <property type="molecule type" value="Genomic_DNA"/>
</dbReference>
<name>A0ABR1R255_9PEZI</name>
<dbReference type="Proteomes" id="UP001396898">
    <property type="component" value="Unassembled WGS sequence"/>
</dbReference>
<feature type="chain" id="PRO_5047010816" evidence="2">
    <location>
        <begin position="22"/>
        <end position="274"/>
    </location>
</feature>
<feature type="compositionally biased region" description="Polar residues" evidence="1">
    <location>
        <begin position="237"/>
        <end position="248"/>
    </location>
</feature>
<evidence type="ECO:0000313" key="4">
    <source>
        <dbReference type="Proteomes" id="UP001396898"/>
    </source>
</evidence>
<evidence type="ECO:0000313" key="3">
    <source>
        <dbReference type="EMBL" id="KAK7995899.1"/>
    </source>
</evidence>